<keyword evidence="8" id="KW-0479">Metal-binding</keyword>
<dbReference type="InterPro" id="IPR011577">
    <property type="entry name" value="Cyt_b561_bac/Ni-Hgenase"/>
</dbReference>
<feature type="transmembrane region" description="Helical" evidence="13">
    <location>
        <begin position="292"/>
        <end position="311"/>
    </location>
</feature>
<evidence type="ECO:0000256" key="12">
    <source>
        <dbReference type="ARBA" id="ARBA00023136"/>
    </source>
</evidence>
<keyword evidence="5" id="KW-1003">Cell membrane</keyword>
<evidence type="ECO:0000256" key="7">
    <source>
        <dbReference type="ARBA" id="ARBA00022692"/>
    </source>
</evidence>
<dbReference type="PANTHER" id="PTHR30074:SF6">
    <property type="entry name" value="FORMATE DEHYDROGENASE GAMMA SUBUNIT"/>
    <property type="match status" value="1"/>
</dbReference>
<dbReference type="NCBIfam" id="TIGR01583">
    <property type="entry name" value="formate-DH-gamm"/>
    <property type="match status" value="1"/>
</dbReference>
<dbReference type="EMBL" id="JBEPTQ010000002">
    <property type="protein sequence ID" value="MET4717875.1"/>
    <property type="molecule type" value="Genomic_DNA"/>
</dbReference>
<evidence type="ECO:0000256" key="11">
    <source>
        <dbReference type="ARBA" id="ARBA00023004"/>
    </source>
</evidence>
<evidence type="ECO:0000259" key="14">
    <source>
        <dbReference type="Pfam" id="PF01292"/>
    </source>
</evidence>
<keyword evidence="10 13" id="KW-1133">Transmembrane helix</keyword>
<reference evidence="15 16" key="1">
    <citation type="submission" date="2024-06" db="EMBL/GenBank/DDBJ databases">
        <title>Genomic Encyclopedia of Type Strains, Phase V (KMG-V): Genome sequencing to study the core and pangenomes of soil and plant-associated prokaryotes.</title>
        <authorList>
            <person name="Whitman W."/>
        </authorList>
    </citation>
    <scope>NUCLEOTIDE SEQUENCE [LARGE SCALE GENOMIC DNA]</scope>
    <source>
        <strain evidence="15 16">USDA 160</strain>
    </source>
</reference>
<dbReference type="InterPro" id="IPR051817">
    <property type="entry name" value="FDH_cytochrome_b556_subunit"/>
</dbReference>
<dbReference type="Pfam" id="PF01292">
    <property type="entry name" value="Ni_hydr_CYTB"/>
    <property type="match status" value="1"/>
</dbReference>
<feature type="transmembrane region" description="Helical" evidence="13">
    <location>
        <begin position="112"/>
        <end position="135"/>
    </location>
</feature>
<evidence type="ECO:0000256" key="8">
    <source>
        <dbReference type="ARBA" id="ARBA00022723"/>
    </source>
</evidence>
<dbReference type="SUPFAM" id="SSF81342">
    <property type="entry name" value="Transmembrane di-heme cytochromes"/>
    <property type="match status" value="1"/>
</dbReference>
<evidence type="ECO:0000313" key="16">
    <source>
        <dbReference type="Proteomes" id="UP001549291"/>
    </source>
</evidence>
<keyword evidence="16" id="KW-1185">Reference proteome</keyword>
<comment type="caution">
    <text evidence="15">The sequence shown here is derived from an EMBL/GenBank/DDBJ whole genome shotgun (WGS) entry which is preliminary data.</text>
</comment>
<proteinExistence type="inferred from homology"/>
<keyword evidence="12 13" id="KW-0472">Membrane</keyword>
<dbReference type="InterPro" id="IPR006471">
    <property type="entry name" value="Formate_DH_gsu"/>
</dbReference>
<sequence length="362" mass="40373">MGLEDRLSRDDRILREAAVARRKCREELMSSFGRFIRLAIGAWALLLLIMAAPAPSLAQQINPTASSVNERQLLQEMDRIQGRVSIPDQRSGVLMQPAGREWREFRNVALRWIGGVAILGMLAVLVIFYLTRGMVRLESGRSGRTIVRFTSYERFVHWMTATCFIILAISGLNITFGRPLLLPLIGHEAFSEWSQWAKYAHNFLSFPFTIGVVLIFLLWIAGNVPNRLDVDWVKRGGGIVGHDHPPASRFNAGQKAIYWIVVLGGGLVAATGYELMFPFYLSGIEGMQLAQMVHATVSVLFVAVMLAHIYIGTIGMEGAFEAMGNGTVDVNWAKEHHSLWLEEQNARAEAKERPRPAVTAAE</sequence>
<accession>A0ABV2RLS3</accession>
<evidence type="ECO:0000256" key="5">
    <source>
        <dbReference type="ARBA" id="ARBA00022475"/>
    </source>
</evidence>
<evidence type="ECO:0000256" key="10">
    <source>
        <dbReference type="ARBA" id="ARBA00022989"/>
    </source>
</evidence>
<gene>
    <name evidence="15" type="ORF">ABIF63_001981</name>
</gene>
<comment type="cofactor">
    <cofactor evidence="1">
        <name>heme</name>
        <dbReference type="ChEBI" id="CHEBI:30413"/>
    </cofactor>
</comment>
<comment type="subcellular location">
    <subcellularLocation>
        <location evidence="2">Cell membrane</location>
        <topology evidence="2">Multi-pass membrane protein</topology>
    </subcellularLocation>
</comment>
<evidence type="ECO:0000256" key="6">
    <source>
        <dbReference type="ARBA" id="ARBA00022617"/>
    </source>
</evidence>
<feature type="transmembrane region" description="Helical" evidence="13">
    <location>
        <begin position="196"/>
        <end position="220"/>
    </location>
</feature>
<evidence type="ECO:0000256" key="1">
    <source>
        <dbReference type="ARBA" id="ARBA00001971"/>
    </source>
</evidence>
<organism evidence="15 16">
    <name type="scientific">Bradyrhizobium japonicum</name>
    <dbReference type="NCBI Taxonomy" id="375"/>
    <lineage>
        <taxon>Bacteria</taxon>
        <taxon>Pseudomonadati</taxon>
        <taxon>Pseudomonadota</taxon>
        <taxon>Alphaproteobacteria</taxon>
        <taxon>Hyphomicrobiales</taxon>
        <taxon>Nitrobacteraceae</taxon>
        <taxon>Bradyrhizobium</taxon>
    </lineage>
</organism>
<evidence type="ECO:0000256" key="2">
    <source>
        <dbReference type="ARBA" id="ARBA00004651"/>
    </source>
</evidence>
<name>A0ABV2RLS3_BRAJP</name>
<evidence type="ECO:0000256" key="9">
    <source>
        <dbReference type="ARBA" id="ARBA00022982"/>
    </source>
</evidence>
<keyword evidence="9" id="KW-0249">Electron transport</keyword>
<dbReference type="PANTHER" id="PTHR30074">
    <property type="entry name" value="FORMATE DEHYDROGENASE, NITRATE-INDUCIBLE, CYTOCHROME B556 FDN SUBUNIT"/>
    <property type="match status" value="1"/>
</dbReference>
<dbReference type="Proteomes" id="UP001549291">
    <property type="component" value="Unassembled WGS sequence"/>
</dbReference>
<evidence type="ECO:0000256" key="13">
    <source>
        <dbReference type="SAM" id="Phobius"/>
    </source>
</evidence>
<protein>
    <submittedName>
        <fullName evidence="15">Formate dehydrogenase subunit gamma</fullName>
    </submittedName>
</protein>
<keyword evidence="4" id="KW-0813">Transport</keyword>
<keyword evidence="7 13" id="KW-0812">Transmembrane</keyword>
<keyword evidence="6" id="KW-0349">Heme</keyword>
<dbReference type="InterPro" id="IPR016174">
    <property type="entry name" value="Di-haem_cyt_TM"/>
</dbReference>
<keyword evidence="11" id="KW-0408">Iron</keyword>
<feature type="transmembrane region" description="Helical" evidence="13">
    <location>
        <begin position="256"/>
        <end position="280"/>
    </location>
</feature>
<evidence type="ECO:0000256" key="4">
    <source>
        <dbReference type="ARBA" id="ARBA00022448"/>
    </source>
</evidence>
<feature type="domain" description="Cytochrome b561 bacterial/Ni-hydrogenase" evidence="14">
    <location>
        <begin position="148"/>
        <end position="324"/>
    </location>
</feature>
<comment type="similarity">
    <text evidence="3">Belongs to the formate dehydrogenase gamma subunit family.</text>
</comment>
<dbReference type="Gene3D" id="1.20.950.20">
    <property type="entry name" value="Transmembrane di-heme cytochromes, Chain C"/>
    <property type="match status" value="1"/>
</dbReference>
<evidence type="ECO:0000256" key="3">
    <source>
        <dbReference type="ARBA" id="ARBA00010747"/>
    </source>
</evidence>
<evidence type="ECO:0000313" key="15">
    <source>
        <dbReference type="EMBL" id="MET4717875.1"/>
    </source>
</evidence>
<feature type="transmembrane region" description="Helical" evidence="13">
    <location>
        <begin position="155"/>
        <end position="176"/>
    </location>
</feature>